<dbReference type="RefSeq" id="WP_201857412.1">
    <property type="nucleotide sequence ID" value="NZ_JAERRG010000034.1"/>
</dbReference>
<evidence type="ECO:0008006" key="3">
    <source>
        <dbReference type="Google" id="ProtNLM"/>
    </source>
</evidence>
<organism evidence="1 2">
    <name type="scientific">Streptomyces endocoffeicus</name>
    <dbReference type="NCBI Taxonomy" id="2898945"/>
    <lineage>
        <taxon>Bacteria</taxon>
        <taxon>Bacillati</taxon>
        <taxon>Actinomycetota</taxon>
        <taxon>Actinomycetes</taxon>
        <taxon>Kitasatosporales</taxon>
        <taxon>Streptomycetaceae</taxon>
        <taxon>Streptomyces</taxon>
    </lineage>
</organism>
<sequence>MHGCPDRTPQVLAGELVTTMLGSGAVVLRDGRLHAGADQAPVPAAALRVPYSRDWPPA</sequence>
<evidence type="ECO:0000313" key="1">
    <source>
        <dbReference type="EMBL" id="MBL1119638.1"/>
    </source>
</evidence>
<dbReference type="Proteomes" id="UP000621510">
    <property type="component" value="Unassembled WGS sequence"/>
</dbReference>
<reference evidence="1 2" key="1">
    <citation type="submission" date="2021-01" db="EMBL/GenBank/DDBJ databases">
        <title>WGS of actinomycetes isolated from Thailand.</title>
        <authorList>
            <person name="Thawai C."/>
        </authorList>
    </citation>
    <scope>NUCLEOTIDE SEQUENCE [LARGE SCALE GENOMIC DNA]</scope>
    <source>
        <strain evidence="1 2">CA3R110</strain>
    </source>
</reference>
<comment type="caution">
    <text evidence="1">The sequence shown here is derived from an EMBL/GenBank/DDBJ whole genome shotgun (WGS) entry which is preliminary data.</text>
</comment>
<dbReference type="EMBL" id="JAERRG010000034">
    <property type="protein sequence ID" value="MBL1119638.1"/>
    <property type="molecule type" value="Genomic_DNA"/>
</dbReference>
<proteinExistence type="predicted"/>
<keyword evidence="2" id="KW-1185">Reference proteome</keyword>
<accession>A0ABS1Q4Q7</accession>
<gene>
    <name evidence="1" type="ORF">JK364_46040</name>
</gene>
<evidence type="ECO:0000313" key="2">
    <source>
        <dbReference type="Proteomes" id="UP000621510"/>
    </source>
</evidence>
<protein>
    <recommendedName>
        <fullName evidence="3">Amidohydrolase</fullName>
    </recommendedName>
</protein>
<name>A0ABS1Q4Q7_9ACTN</name>